<proteinExistence type="predicted"/>
<evidence type="ECO:0000313" key="1">
    <source>
        <dbReference type="EMBL" id="AUG54468.1"/>
    </source>
</evidence>
<name>A0ABM6QD94_9PROT</name>
<sequence length="83" mass="9349">MQPKAAEIFDPKSGLASQKAWHAMMFCGAKPQFPQRILPFHDRRDTHRKKVTDRVPHPSFLSQFVPFVFCAGGARALSGPLTR</sequence>
<dbReference type="EMBL" id="CP024199">
    <property type="protein sequence ID" value="AUG54468.1"/>
    <property type="molecule type" value="Genomic_DNA"/>
</dbReference>
<evidence type="ECO:0000313" key="2">
    <source>
        <dbReference type="Proteomes" id="UP000233458"/>
    </source>
</evidence>
<organism evidence="1 2">
    <name type="scientific">Thalassospira marina</name>
    <dbReference type="NCBI Taxonomy" id="2048283"/>
    <lineage>
        <taxon>Bacteria</taxon>
        <taxon>Pseudomonadati</taxon>
        <taxon>Pseudomonadota</taxon>
        <taxon>Alphaproteobacteria</taxon>
        <taxon>Rhodospirillales</taxon>
        <taxon>Thalassospiraceae</taxon>
        <taxon>Thalassospira</taxon>
    </lineage>
</organism>
<reference evidence="1 2" key="1">
    <citation type="submission" date="2017-10" db="EMBL/GenBank/DDBJ databases">
        <title>Biodiversity and function of Thalassospira species in the particle-attached aromatic-hydrocarbon-degrading consortia from the surface seawater of the China South Sea.</title>
        <authorList>
            <person name="Dong C."/>
            <person name="Liu R."/>
            <person name="Shao Z."/>
        </authorList>
    </citation>
    <scope>NUCLEOTIDE SEQUENCE [LARGE SCALE GENOMIC DNA]</scope>
    <source>
        <strain evidence="1 2">CSC3H3</strain>
    </source>
</reference>
<dbReference type="Proteomes" id="UP000233458">
    <property type="component" value="Chromosome"/>
</dbReference>
<accession>A0ABM6QD94</accession>
<protein>
    <submittedName>
        <fullName evidence="1">Uncharacterized protein</fullName>
    </submittedName>
</protein>
<keyword evidence="2" id="KW-1185">Reference proteome</keyword>
<gene>
    <name evidence="1" type="ORF">CSC3H3_18445</name>
</gene>